<evidence type="ECO:0000313" key="2">
    <source>
        <dbReference type="EMBL" id="MPM24882.1"/>
    </source>
</evidence>
<dbReference type="PANTHER" id="PTHR35894:SF1">
    <property type="entry name" value="PHOSPHORIBULOKINASE _ URIDINE KINASE FAMILY"/>
    <property type="match status" value="1"/>
</dbReference>
<proteinExistence type="predicted"/>
<dbReference type="AlphaFoldDB" id="A0A644Y8D9"/>
<gene>
    <name evidence="2" type="ORF">SDC9_71370</name>
</gene>
<sequence>MNELDRYARTWGATAVPFGPLSDTQWIPIASQQRALSLLDQTAALRGVMLLSGGNGMGKSTLAGRWVRQLETRLYTPVNLTQATLSSSGLLATLARSLGKRGSIRRERNLEELSAYLSEHERQTLVIVMDDSQNSTHGTLEELRLLLGLNLPSQPTFALILIGDEYLLGQLQLRNHRALCSRLSAHHMLSPWTFEEIQAYLKTGLEAVGINRAKVFEPAAVDLLARATAGVPRSVCLLARAAWLEAARAELREIGAQTMQQAMEQVPGLAGLTRHTT</sequence>
<dbReference type="InterPro" id="IPR049945">
    <property type="entry name" value="AAA_22"/>
</dbReference>
<dbReference type="GO" id="GO:0016887">
    <property type="term" value="F:ATP hydrolysis activity"/>
    <property type="evidence" value="ECO:0007669"/>
    <property type="project" value="InterPro"/>
</dbReference>
<dbReference type="Gene3D" id="3.40.50.300">
    <property type="entry name" value="P-loop containing nucleotide triphosphate hydrolases"/>
    <property type="match status" value="1"/>
</dbReference>
<evidence type="ECO:0000259" key="1">
    <source>
        <dbReference type="Pfam" id="PF13401"/>
    </source>
</evidence>
<reference evidence="2" key="1">
    <citation type="submission" date="2019-08" db="EMBL/GenBank/DDBJ databases">
        <authorList>
            <person name="Kucharzyk K."/>
            <person name="Murdoch R.W."/>
            <person name="Higgins S."/>
            <person name="Loffler F."/>
        </authorList>
    </citation>
    <scope>NUCLEOTIDE SEQUENCE</scope>
</reference>
<feature type="domain" description="ORC1/DEAH AAA+ ATPase" evidence="1">
    <location>
        <begin position="46"/>
        <end position="170"/>
    </location>
</feature>
<dbReference type="InterPro" id="IPR052026">
    <property type="entry name" value="ExeA_AAA_ATPase_DNA-bind"/>
</dbReference>
<dbReference type="PANTHER" id="PTHR35894">
    <property type="entry name" value="GENERAL SECRETION PATHWAY PROTEIN A-RELATED"/>
    <property type="match status" value="1"/>
</dbReference>
<name>A0A644Y8D9_9ZZZZ</name>
<accession>A0A644Y8D9</accession>
<comment type="caution">
    <text evidence="2">The sequence shown here is derived from an EMBL/GenBank/DDBJ whole genome shotgun (WGS) entry which is preliminary data.</text>
</comment>
<dbReference type="Pfam" id="PF13401">
    <property type="entry name" value="AAA_22"/>
    <property type="match status" value="1"/>
</dbReference>
<organism evidence="2">
    <name type="scientific">bioreactor metagenome</name>
    <dbReference type="NCBI Taxonomy" id="1076179"/>
    <lineage>
        <taxon>unclassified sequences</taxon>
        <taxon>metagenomes</taxon>
        <taxon>ecological metagenomes</taxon>
    </lineage>
</organism>
<protein>
    <recommendedName>
        <fullName evidence="1">ORC1/DEAH AAA+ ATPase domain-containing protein</fullName>
    </recommendedName>
</protein>
<dbReference type="EMBL" id="VSSQ01004365">
    <property type="protein sequence ID" value="MPM24882.1"/>
    <property type="molecule type" value="Genomic_DNA"/>
</dbReference>
<dbReference type="InterPro" id="IPR027417">
    <property type="entry name" value="P-loop_NTPase"/>
</dbReference>
<dbReference type="SUPFAM" id="SSF52540">
    <property type="entry name" value="P-loop containing nucleoside triphosphate hydrolases"/>
    <property type="match status" value="1"/>
</dbReference>